<sequence length="287" mass="29019">MSTVLVLGGTGTTGSRVTAFLRARGATARVATRSPSGPGQVRFDWTDPATHAPALDGATAVYLVAPIGEAEPAPLVAPFLDAARTAGVRRVVLLSSSAVPDADDGVGALPALVRGAVGESTVLRPSWFMQNLVGDHVLAAGIREHGEIVTATGDGRVGFVDAGDIAAVAGHALLDAEPHPSEHLITGPEALSYADAAAVLTDVTGSPVRHRAVTAEERTARFAASGIPDDFAALLAALDVAIAGGSEDRVTDTVARVTGRAPRTLREVATEALSPAGGEIRPGRAGA</sequence>
<gene>
    <name evidence="2" type="ORF">EV383_5923</name>
</gene>
<evidence type="ECO:0000313" key="3">
    <source>
        <dbReference type="Proteomes" id="UP000291591"/>
    </source>
</evidence>
<dbReference type="Pfam" id="PF13460">
    <property type="entry name" value="NAD_binding_10"/>
    <property type="match status" value="1"/>
</dbReference>
<evidence type="ECO:0000259" key="1">
    <source>
        <dbReference type="Pfam" id="PF13460"/>
    </source>
</evidence>
<dbReference type="PANTHER" id="PTHR43162:SF1">
    <property type="entry name" value="PRESTALK A DIFFERENTIATION PROTEIN A"/>
    <property type="match status" value="1"/>
</dbReference>
<comment type="caution">
    <text evidence="2">The sequence shown here is derived from an EMBL/GenBank/DDBJ whole genome shotgun (WGS) entry which is preliminary data.</text>
</comment>
<dbReference type="InterPro" id="IPR051604">
    <property type="entry name" value="Ergot_Alk_Oxidoreductase"/>
</dbReference>
<dbReference type="PANTHER" id="PTHR43162">
    <property type="match status" value="1"/>
</dbReference>
<feature type="domain" description="NAD(P)-binding" evidence="1">
    <location>
        <begin position="8"/>
        <end position="103"/>
    </location>
</feature>
<keyword evidence="3" id="KW-1185">Reference proteome</keyword>
<dbReference type="EMBL" id="SHKL01000001">
    <property type="protein sequence ID" value="RZT88969.1"/>
    <property type="molecule type" value="Genomic_DNA"/>
</dbReference>
<protein>
    <submittedName>
        <fullName evidence="2">Uncharacterized protein YbjT (DUF2867 family)</fullName>
    </submittedName>
</protein>
<reference evidence="2 3" key="1">
    <citation type="submission" date="2019-02" db="EMBL/GenBank/DDBJ databases">
        <title>Sequencing the genomes of 1000 actinobacteria strains.</title>
        <authorList>
            <person name="Klenk H.-P."/>
        </authorList>
    </citation>
    <scope>NUCLEOTIDE SEQUENCE [LARGE SCALE GENOMIC DNA]</scope>
    <source>
        <strain evidence="2 3">DSM 45779</strain>
    </source>
</reference>
<dbReference type="Gene3D" id="3.40.50.720">
    <property type="entry name" value="NAD(P)-binding Rossmann-like Domain"/>
    <property type="match status" value="1"/>
</dbReference>
<dbReference type="Proteomes" id="UP000291591">
    <property type="component" value="Unassembled WGS sequence"/>
</dbReference>
<organism evidence="2 3">
    <name type="scientific">Pseudonocardia sediminis</name>
    <dbReference type="NCBI Taxonomy" id="1397368"/>
    <lineage>
        <taxon>Bacteria</taxon>
        <taxon>Bacillati</taxon>
        <taxon>Actinomycetota</taxon>
        <taxon>Actinomycetes</taxon>
        <taxon>Pseudonocardiales</taxon>
        <taxon>Pseudonocardiaceae</taxon>
        <taxon>Pseudonocardia</taxon>
    </lineage>
</organism>
<dbReference type="InterPro" id="IPR016040">
    <property type="entry name" value="NAD(P)-bd_dom"/>
</dbReference>
<accession>A0A4Q7V851</accession>
<dbReference type="InterPro" id="IPR036291">
    <property type="entry name" value="NAD(P)-bd_dom_sf"/>
</dbReference>
<dbReference type="Gene3D" id="3.90.25.10">
    <property type="entry name" value="UDP-galactose 4-epimerase, domain 1"/>
    <property type="match status" value="1"/>
</dbReference>
<dbReference type="RefSeq" id="WP_130293162.1">
    <property type="nucleotide sequence ID" value="NZ_SHKL01000001.1"/>
</dbReference>
<dbReference type="SUPFAM" id="SSF51735">
    <property type="entry name" value="NAD(P)-binding Rossmann-fold domains"/>
    <property type="match status" value="1"/>
</dbReference>
<name>A0A4Q7V851_PSEST</name>
<dbReference type="AlphaFoldDB" id="A0A4Q7V851"/>
<evidence type="ECO:0000313" key="2">
    <source>
        <dbReference type="EMBL" id="RZT88969.1"/>
    </source>
</evidence>
<dbReference type="OrthoDB" id="3250520at2"/>
<proteinExistence type="predicted"/>